<dbReference type="Ensembl" id="ENSCAFT00030012478.1">
    <property type="protein sequence ID" value="ENSCAFP00030010918.1"/>
    <property type="gene ID" value="ENSCAFG00030006786.1"/>
</dbReference>
<name>A0A8C0REC9_CANLF</name>
<reference evidence="2" key="2">
    <citation type="submission" date="2025-08" db="UniProtKB">
        <authorList>
            <consortium name="Ensembl"/>
        </authorList>
    </citation>
    <scope>IDENTIFICATION</scope>
</reference>
<feature type="compositionally biased region" description="Low complexity" evidence="1">
    <location>
        <begin position="47"/>
        <end position="58"/>
    </location>
</feature>
<organism evidence="2 3">
    <name type="scientific">Canis lupus familiaris</name>
    <name type="common">Dog</name>
    <name type="synonym">Canis familiaris</name>
    <dbReference type="NCBI Taxonomy" id="9615"/>
    <lineage>
        <taxon>Eukaryota</taxon>
        <taxon>Metazoa</taxon>
        <taxon>Chordata</taxon>
        <taxon>Craniata</taxon>
        <taxon>Vertebrata</taxon>
        <taxon>Euteleostomi</taxon>
        <taxon>Mammalia</taxon>
        <taxon>Eutheria</taxon>
        <taxon>Laurasiatheria</taxon>
        <taxon>Carnivora</taxon>
        <taxon>Caniformia</taxon>
        <taxon>Canidae</taxon>
        <taxon>Canis</taxon>
    </lineage>
</organism>
<dbReference type="AlphaFoldDB" id="A0A8C0REC9"/>
<dbReference type="PANTHER" id="PTHR33426">
    <property type="entry name" value="C2H2-TYPE DOMAIN-CONTAINING PROTEIN"/>
    <property type="match status" value="1"/>
</dbReference>
<evidence type="ECO:0000256" key="1">
    <source>
        <dbReference type="SAM" id="MobiDB-lite"/>
    </source>
</evidence>
<sequence>MSSLGRRQANDHIPKEQHLRHPPLQDPLTPRDSPATQIVPPAPHPFPSTQSSPRTSTPPHAPRGQPPSGPALAQVQLLVLRKVRFVAEALATARALVRLVAGVDAAVADQVRALDEALAALDAGVGLLARVRALVLRERREVAEALLALAAVKGLLAGVHAQVVHQVRVAPEALAALAAHVGPLARVRALVREEVRADAEGLAALGAHVGLLARVHTLVLHQVRAPAEALAALAAAVRLLARVDALVVGQVRAAHEALAALAAGEGPQRRRPRAAGRRVRAPVAQQVRAEAEGLATLGARVGLLARVQAPVLEQVGAPAEALAAVGAQVGPLARVQAQVVGQVGVAAEALATLAAAEGLLARGPGQRGPRPEAPRPAPAHAHAHQPHHPAALARQAEGLQAGGGRGLRQAVHALVLQEGSARAEALPAVGADGGRVHDAGHQAVELPEVHGHGVVEAAEAAVGGLVAPVPAPQREVPPPGKRGSGRLRLFVRPVLACALLFFPGAPGKAFRLRQSQSQSREHRHLSYARRVILAEDSPFFLTQQPICNSKGGSGGDSTWCSRGETQRQPVSVKSVEHRVLPAPQPPRYSQPLSLQGPHDSSLFSTWCLLGKAYRTLCSETWAKPTHLPPWLASSSSNYLEVQAPPTVPRLCSTEPPGGLTA</sequence>
<proteinExistence type="predicted"/>
<dbReference type="PANTHER" id="PTHR33426:SF34">
    <property type="match status" value="1"/>
</dbReference>
<accession>A0A8C0REC9</accession>
<evidence type="ECO:0000313" key="3">
    <source>
        <dbReference type="Proteomes" id="UP000694429"/>
    </source>
</evidence>
<feature type="region of interest" description="Disordered" evidence="1">
    <location>
        <begin position="361"/>
        <end position="390"/>
    </location>
</feature>
<protein>
    <submittedName>
        <fullName evidence="2">Uncharacterized protein</fullName>
    </submittedName>
</protein>
<feature type="compositionally biased region" description="Basic and acidic residues" evidence="1">
    <location>
        <begin position="8"/>
        <end position="19"/>
    </location>
</feature>
<evidence type="ECO:0000313" key="2">
    <source>
        <dbReference type="Ensembl" id="ENSCAFP00030010918.1"/>
    </source>
</evidence>
<feature type="compositionally biased region" description="Pro residues" evidence="1">
    <location>
        <begin position="59"/>
        <end position="69"/>
    </location>
</feature>
<reference evidence="2" key="1">
    <citation type="submission" date="2019-03" db="EMBL/GenBank/DDBJ databases">
        <authorList>
            <person name="Warren W.C."/>
            <person name="Johnson G.S."/>
        </authorList>
    </citation>
    <scope>NUCLEOTIDE SEQUENCE [LARGE SCALE GENOMIC DNA]</scope>
    <source>
        <strain evidence="2">Basenji</strain>
    </source>
</reference>
<feature type="region of interest" description="Disordered" evidence="1">
    <location>
        <begin position="550"/>
        <end position="571"/>
    </location>
</feature>
<dbReference type="Proteomes" id="UP000694429">
    <property type="component" value="Chromosome 17"/>
</dbReference>
<feature type="region of interest" description="Disordered" evidence="1">
    <location>
        <begin position="1"/>
        <end position="70"/>
    </location>
</feature>